<dbReference type="InterPro" id="IPR013130">
    <property type="entry name" value="Fe3_Rdtase_TM_dom"/>
</dbReference>
<feature type="transmembrane region" description="Helical" evidence="5">
    <location>
        <begin position="100"/>
        <end position="117"/>
    </location>
</feature>
<dbReference type="Pfam" id="PF01794">
    <property type="entry name" value="Ferric_reduct"/>
    <property type="match status" value="1"/>
</dbReference>
<keyword evidence="3 5" id="KW-1133">Transmembrane helix</keyword>
<feature type="transmembrane region" description="Helical" evidence="5">
    <location>
        <begin position="28"/>
        <end position="48"/>
    </location>
</feature>
<evidence type="ECO:0000259" key="6">
    <source>
        <dbReference type="Pfam" id="PF01794"/>
    </source>
</evidence>
<feature type="domain" description="Ferric oxidoreductase" evidence="6">
    <location>
        <begin position="12"/>
        <end position="110"/>
    </location>
</feature>
<dbReference type="EMBL" id="JAAFYZ010000203">
    <property type="protein sequence ID" value="MBS2552691.1"/>
    <property type="molecule type" value="Genomic_DNA"/>
</dbReference>
<evidence type="ECO:0000313" key="7">
    <source>
        <dbReference type="EMBL" id="MBS2552691.1"/>
    </source>
</evidence>
<evidence type="ECO:0000313" key="8">
    <source>
        <dbReference type="Proteomes" id="UP000730482"/>
    </source>
</evidence>
<evidence type="ECO:0000256" key="1">
    <source>
        <dbReference type="ARBA" id="ARBA00004141"/>
    </source>
</evidence>
<keyword evidence="4 5" id="KW-0472">Membrane</keyword>
<comment type="caution">
    <text evidence="7">The sequence shown here is derived from an EMBL/GenBank/DDBJ whole genome shotgun (WGS) entry which is preliminary data.</text>
</comment>
<keyword evidence="2 5" id="KW-0812">Transmembrane</keyword>
<name>A0ABS5L314_9ACTN</name>
<evidence type="ECO:0000256" key="5">
    <source>
        <dbReference type="SAM" id="Phobius"/>
    </source>
</evidence>
<evidence type="ECO:0000256" key="4">
    <source>
        <dbReference type="ARBA" id="ARBA00023136"/>
    </source>
</evidence>
<accession>A0ABS5L314</accession>
<proteinExistence type="predicted"/>
<reference evidence="7 8" key="1">
    <citation type="submission" date="2020-02" db="EMBL/GenBank/DDBJ databases">
        <title>Acidophilic actinobacteria isolated from forest soil.</title>
        <authorList>
            <person name="Golinska P."/>
        </authorList>
    </citation>
    <scope>NUCLEOTIDE SEQUENCE [LARGE SCALE GENOMIC DNA]</scope>
    <source>
        <strain evidence="7 8">NL8</strain>
    </source>
</reference>
<feature type="transmembrane region" description="Helical" evidence="5">
    <location>
        <begin position="68"/>
        <end position="88"/>
    </location>
</feature>
<evidence type="ECO:0000256" key="2">
    <source>
        <dbReference type="ARBA" id="ARBA00022692"/>
    </source>
</evidence>
<protein>
    <submittedName>
        <fullName evidence="7">Ferric reductase-like transmembrane domain-containing protein</fullName>
    </submittedName>
</protein>
<feature type="transmembrane region" description="Helical" evidence="5">
    <location>
        <begin position="129"/>
        <end position="146"/>
    </location>
</feature>
<evidence type="ECO:0000256" key="3">
    <source>
        <dbReference type="ARBA" id="ARBA00022989"/>
    </source>
</evidence>
<sequence length="199" mass="21180">MVLGISVRRQVRLPGLPRLAAVALHRSISLLAVVFLAVHILTAVIDSYVDISPLAVVVPFSSSYEPLWIGLGAVALDLILAVVITSLLRARIGRRSWRAVHWLAYACWPIAIVHGVTLGNGTGHPMTGWPLWLTIACVAVVLAAVAQRVATGRRALTPADILAAAPEQGNGQNIGRGASQYQAGAREYATVTTDEGVRR</sequence>
<comment type="subcellular location">
    <subcellularLocation>
        <location evidence="1">Membrane</location>
        <topology evidence="1">Multi-pass membrane protein</topology>
    </subcellularLocation>
</comment>
<dbReference type="Proteomes" id="UP000730482">
    <property type="component" value="Unassembled WGS sequence"/>
</dbReference>
<gene>
    <name evidence="7" type="ORF">KGQ19_38130</name>
</gene>
<keyword evidence="8" id="KW-1185">Reference proteome</keyword>
<organism evidence="7 8">
    <name type="scientific">Catenulispora pinistramenti</name>
    <dbReference type="NCBI Taxonomy" id="2705254"/>
    <lineage>
        <taxon>Bacteria</taxon>
        <taxon>Bacillati</taxon>
        <taxon>Actinomycetota</taxon>
        <taxon>Actinomycetes</taxon>
        <taxon>Catenulisporales</taxon>
        <taxon>Catenulisporaceae</taxon>
        <taxon>Catenulispora</taxon>
    </lineage>
</organism>